<evidence type="ECO:0000256" key="1">
    <source>
        <dbReference type="SAM" id="MobiDB-lite"/>
    </source>
</evidence>
<evidence type="ECO:0000313" key="3">
    <source>
        <dbReference type="Proteomes" id="UP001372834"/>
    </source>
</evidence>
<gene>
    <name evidence="2" type="ORF">RUM43_008510</name>
</gene>
<dbReference type="Proteomes" id="UP001372834">
    <property type="component" value="Unassembled WGS sequence"/>
</dbReference>
<dbReference type="EMBL" id="JAWJWE010000038">
    <property type="protein sequence ID" value="KAK6622668.1"/>
    <property type="molecule type" value="Genomic_DNA"/>
</dbReference>
<reference evidence="2 3" key="1">
    <citation type="submission" date="2023-10" db="EMBL/GenBank/DDBJ databases">
        <title>Genomes of two closely related lineages of the louse Polyplax serrata with different host specificities.</title>
        <authorList>
            <person name="Martinu J."/>
            <person name="Tarabai H."/>
            <person name="Stefka J."/>
            <person name="Hypsa V."/>
        </authorList>
    </citation>
    <scope>NUCLEOTIDE SEQUENCE [LARGE SCALE GENOMIC DNA]</scope>
    <source>
        <strain evidence="2">HR10_N</strain>
    </source>
</reference>
<name>A0AAN8S1C9_POLSC</name>
<sequence>MSIDMESFLWYRPGTRARARALNPSVFDKPEEQTFGEEKKLSRTEGQSEYACGEWQRGRWKRQAGRQSCWTHRLRCQNVRGLINASRFHGMEVVEAMKKRRGRLQGEPKGRRREANGRESSDVMTLEFRSAESEPL</sequence>
<organism evidence="2 3">
    <name type="scientific">Polyplax serrata</name>
    <name type="common">Common mouse louse</name>
    <dbReference type="NCBI Taxonomy" id="468196"/>
    <lineage>
        <taxon>Eukaryota</taxon>
        <taxon>Metazoa</taxon>
        <taxon>Ecdysozoa</taxon>
        <taxon>Arthropoda</taxon>
        <taxon>Hexapoda</taxon>
        <taxon>Insecta</taxon>
        <taxon>Pterygota</taxon>
        <taxon>Neoptera</taxon>
        <taxon>Paraneoptera</taxon>
        <taxon>Psocodea</taxon>
        <taxon>Troctomorpha</taxon>
        <taxon>Phthiraptera</taxon>
        <taxon>Anoplura</taxon>
        <taxon>Polyplacidae</taxon>
        <taxon>Polyplax</taxon>
    </lineage>
</organism>
<accession>A0AAN8S1C9</accession>
<dbReference type="AlphaFoldDB" id="A0AAN8S1C9"/>
<protein>
    <submittedName>
        <fullName evidence="2">Uncharacterized protein</fullName>
    </submittedName>
</protein>
<feature type="region of interest" description="Disordered" evidence="1">
    <location>
        <begin position="99"/>
        <end position="136"/>
    </location>
</feature>
<evidence type="ECO:0000313" key="2">
    <source>
        <dbReference type="EMBL" id="KAK6622668.1"/>
    </source>
</evidence>
<comment type="caution">
    <text evidence="2">The sequence shown here is derived from an EMBL/GenBank/DDBJ whole genome shotgun (WGS) entry which is preliminary data.</text>
</comment>
<proteinExistence type="predicted"/>
<feature type="compositionally biased region" description="Basic and acidic residues" evidence="1">
    <location>
        <begin position="104"/>
        <end position="121"/>
    </location>
</feature>